<accession>A0ABQ9EBW4</accession>
<reference evidence="1 2" key="1">
    <citation type="submission" date="2022-12" db="EMBL/GenBank/DDBJ databases">
        <title>Chromosome-level genome of Tegillarca granosa.</title>
        <authorList>
            <person name="Kim J."/>
        </authorList>
    </citation>
    <scope>NUCLEOTIDE SEQUENCE [LARGE SCALE GENOMIC DNA]</scope>
    <source>
        <strain evidence="1">Teg-2019</strain>
        <tissue evidence="1">Adductor muscle</tissue>
    </source>
</reference>
<dbReference type="Proteomes" id="UP001217089">
    <property type="component" value="Unassembled WGS sequence"/>
</dbReference>
<evidence type="ECO:0000313" key="1">
    <source>
        <dbReference type="EMBL" id="KAJ8302823.1"/>
    </source>
</evidence>
<gene>
    <name evidence="1" type="ORF">KUTeg_019219</name>
</gene>
<sequence>MVDNDNNTNVLLEKSRKAFEGKKCQAHNDPHMKTFDGLHKSYPMEVQIQVTPCNGGNVRCTCGLAVRAGGDVFVINRCSERTMFDFRSCSDGMLEVTKKNEYDYKASFVV</sequence>
<evidence type="ECO:0000313" key="2">
    <source>
        <dbReference type="Proteomes" id="UP001217089"/>
    </source>
</evidence>
<protein>
    <submittedName>
        <fullName evidence="1">Uncharacterized protein</fullName>
    </submittedName>
</protein>
<name>A0ABQ9EBW4_TEGGR</name>
<proteinExistence type="predicted"/>
<dbReference type="EMBL" id="JARBDR010000917">
    <property type="protein sequence ID" value="KAJ8302823.1"/>
    <property type="molecule type" value="Genomic_DNA"/>
</dbReference>
<comment type="caution">
    <text evidence="1">The sequence shown here is derived from an EMBL/GenBank/DDBJ whole genome shotgun (WGS) entry which is preliminary data.</text>
</comment>
<organism evidence="1 2">
    <name type="scientific">Tegillarca granosa</name>
    <name type="common">Malaysian cockle</name>
    <name type="synonym">Anadara granosa</name>
    <dbReference type="NCBI Taxonomy" id="220873"/>
    <lineage>
        <taxon>Eukaryota</taxon>
        <taxon>Metazoa</taxon>
        <taxon>Spiralia</taxon>
        <taxon>Lophotrochozoa</taxon>
        <taxon>Mollusca</taxon>
        <taxon>Bivalvia</taxon>
        <taxon>Autobranchia</taxon>
        <taxon>Pteriomorphia</taxon>
        <taxon>Arcoida</taxon>
        <taxon>Arcoidea</taxon>
        <taxon>Arcidae</taxon>
        <taxon>Tegillarca</taxon>
    </lineage>
</organism>
<keyword evidence="2" id="KW-1185">Reference proteome</keyword>